<name>A0A4C1TSV0_EUMVA</name>
<reference evidence="1 2" key="1">
    <citation type="journal article" date="2019" name="Commun. Biol.">
        <title>The bagworm genome reveals a unique fibroin gene that provides high tensile strength.</title>
        <authorList>
            <person name="Kono N."/>
            <person name="Nakamura H."/>
            <person name="Ohtoshi R."/>
            <person name="Tomita M."/>
            <person name="Numata K."/>
            <person name="Arakawa K."/>
        </authorList>
    </citation>
    <scope>NUCLEOTIDE SEQUENCE [LARGE SCALE GENOMIC DNA]</scope>
</reference>
<evidence type="ECO:0000313" key="2">
    <source>
        <dbReference type="Proteomes" id="UP000299102"/>
    </source>
</evidence>
<accession>A0A4C1TSV0</accession>
<proteinExistence type="predicted"/>
<dbReference type="Proteomes" id="UP000299102">
    <property type="component" value="Unassembled WGS sequence"/>
</dbReference>
<organism evidence="1 2">
    <name type="scientific">Eumeta variegata</name>
    <name type="common">Bagworm moth</name>
    <name type="synonym">Eumeta japonica</name>
    <dbReference type="NCBI Taxonomy" id="151549"/>
    <lineage>
        <taxon>Eukaryota</taxon>
        <taxon>Metazoa</taxon>
        <taxon>Ecdysozoa</taxon>
        <taxon>Arthropoda</taxon>
        <taxon>Hexapoda</taxon>
        <taxon>Insecta</taxon>
        <taxon>Pterygota</taxon>
        <taxon>Neoptera</taxon>
        <taxon>Endopterygota</taxon>
        <taxon>Lepidoptera</taxon>
        <taxon>Glossata</taxon>
        <taxon>Ditrysia</taxon>
        <taxon>Tineoidea</taxon>
        <taxon>Psychidae</taxon>
        <taxon>Oiketicinae</taxon>
        <taxon>Eumeta</taxon>
    </lineage>
</organism>
<protein>
    <submittedName>
        <fullName evidence="1">Uncharacterized protein</fullName>
    </submittedName>
</protein>
<comment type="caution">
    <text evidence="1">The sequence shown here is derived from an EMBL/GenBank/DDBJ whole genome shotgun (WGS) entry which is preliminary data.</text>
</comment>
<evidence type="ECO:0000313" key="1">
    <source>
        <dbReference type="EMBL" id="GBP16896.1"/>
    </source>
</evidence>
<keyword evidence="2" id="KW-1185">Reference proteome</keyword>
<dbReference type="AlphaFoldDB" id="A0A4C1TSV0"/>
<dbReference type="EMBL" id="BGZK01000083">
    <property type="protein sequence ID" value="GBP16896.1"/>
    <property type="molecule type" value="Genomic_DNA"/>
</dbReference>
<sequence length="79" mass="8857">MRLLLKGLLTFGEPWVLVDDAHAAPFMISCRKKERLSPKGGTVSDEVTLDKQSILRVLRVCSGGRYLHRAACLRSITFQ</sequence>
<gene>
    <name evidence="1" type="ORF">EVAR_101922_1</name>
</gene>